<dbReference type="CDD" id="cd16917">
    <property type="entry name" value="HATPase_UhpB-NarQ-NarX-like"/>
    <property type="match status" value="1"/>
</dbReference>
<dbReference type="PANTHER" id="PTHR24421">
    <property type="entry name" value="NITRATE/NITRITE SENSOR PROTEIN NARX-RELATED"/>
    <property type="match status" value="1"/>
</dbReference>
<evidence type="ECO:0000256" key="4">
    <source>
        <dbReference type="ARBA" id="ARBA00022777"/>
    </source>
</evidence>
<evidence type="ECO:0000313" key="9">
    <source>
        <dbReference type="EMBL" id="SKB61614.1"/>
    </source>
</evidence>
<dbReference type="GO" id="GO:0000160">
    <property type="term" value="P:phosphorelay signal transduction system"/>
    <property type="evidence" value="ECO:0007669"/>
    <property type="project" value="UniProtKB-KW"/>
</dbReference>
<feature type="repeat" description="TPR" evidence="6">
    <location>
        <begin position="106"/>
        <end position="139"/>
    </location>
</feature>
<evidence type="ECO:0000259" key="8">
    <source>
        <dbReference type="Pfam" id="PF02518"/>
    </source>
</evidence>
<comment type="catalytic activity">
    <reaction evidence="1">
        <text>ATP + protein L-histidine = ADP + protein N-phospho-L-histidine.</text>
        <dbReference type="EC" id="2.7.13.3"/>
    </reaction>
</comment>
<dbReference type="InterPro" id="IPR011990">
    <property type="entry name" value="TPR-like_helical_dom_sf"/>
</dbReference>
<evidence type="ECO:0000256" key="3">
    <source>
        <dbReference type="ARBA" id="ARBA00022679"/>
    </source>
</evidence>
<dbReference type="InterPro" id="IPR019734">
    <property type="entry name" value="TPR_rpt"/>
</dbReference>
<dbReference type="InterPro" id="IPR050482">
    <property type="entry name" value="Sensor_HK_TwoCompSys"/>
</dbReference>
<dbReference type="InterPro" id="IPR003594">
    <property type="entry name" value="HATPase_dom"/>
</dbReference>
<dbReference type="InterPro" id="IPR036890">
    <property type="entry name" value="HATPase_C_sf"/>
</dbReference>
<dbReference type="Proteomes" id="UP000190150">
    <property type="component" value="Unassembled WGS sequence"/>
</dbReference>
<keyword evidence="6" id="KW-0802">TPR repeat</keyword>
<accession>A0A1T5CQA4</accession>
<dbReference type="EMBL" id="FUZF01000004">
    <property type="protein sequence ID" value="SKB61614.1"/>
    <property type="molecule type" value="Genomic_DNA"/>
</dbReference>
<protein>
    <recommendedName>
        <fullName evidence="2">histidine kinase</fullName>
        <ecNumber evidence="2">2.7.13.3</ecNumber>
    </recommendedName>
</protein>
<keyword evidence="5" id="KW-0902">Two-component regulatory system</keyword>
<dbReference type="AlphaFoldDB" id="A0A1T5CQA4"/>
<organism evidence="9 10">
    <name type="scientific">Sphingobacterium nematocida</name>
    <dbReference type="NCBI Taxonomy" id="1513896"/>
    <lineage>
        <taxon>Bacteria</taxon>
        <taxon>Pseudomonadati</taxon>
        <taxon>Bacteroidota</taxon>
        <taxon>Sphingobacteriia</taxon>
        <taxon>Sphingobacteriales</taxon>
        <taxon>Sphingobacteriaceae</taxon>
        <taxon>Sphingobacterium</taxon>
    </lineage>
</organism>
<dbReference type="PANTHER" id="PTHR24421:SF10">
    <property type="entry name" value="NITRATE_NITRITE SENSOR PROTEIN NARQ"/>
    <property type="match status" value="1"/>
</dbReference>
<evidence type="ECO:0000256" key="6">
    <source>
        <dbReference type="PROSITE-ProRule" id="PRU00339"/>
    </source>
</evidence>
<dbReference type="Gene3D" id="1.25.40.10">
    <property type="entry name" value="Tetratricopeptide repeat domain"/>
    <property type="match status" value="1"/>
</dbReference>
<dbReference type="SUPFAM" id="SSF55874">
    <property type="entry name" value="ATPase domain of HSP90 chaperone/DNA topoisomerase II/histidine kinase"/>
    <property type="match status" value="1"/>
</dbReference>
<reference evidence="10" key="1">
    <citation type="submission" date="2017-02" db="EMBL/GenBank/DDBJ databases">
        <authorList>
            <person name="Varghese N."/>
            <person name="Submissions S."/>
        </authorList>
    </citation>
    <scope>NUCLEOTIDE SEQUENCE [LARGE SCALE GENOMIC DNA]</scope>
    <source>
        <strain evidence="10">DSM 24091</strain>
    </source>
</reference>
<sequence>MVIFILCSCSNKKTQEVTAVRLDLSKNYQRAFDYLEKGRSDSAFIAFEKIKSLAVEAKDSLNIARSLIQMAFILREVGDYYASQEFSLEANRYLDSTDTTHKTYFSSNYNSLANVTSALKDVQNALEFYDKAIQYSTDSLNTKEFLNNKARTLSDAGKGNEALRIYEQILNDRNKNDNEYARSLTNYAVEREKLDKKYNPLSDLQKALRIRLGRNDQWGLNSSFNHLALYYEDKIPDSALHYAKLRYDIVSRLKKPDECLKALYQLIAVSPEDKAKTLFVRYRALGDSLQRVRSKSKNQFALIRYEVERSKSANLKLEKDINDKLYSINMQRLLTIGGSIVVSILGIFGYVWYKRRKQRLLLENNNRIKEHQLKTSRKVHDVVANGLYRVMTEIENRDDIDREGILDRLEGMYEKSRDISYEVPTSDRIDTQLYNESLGIMLRSFATENRQVILAGNDLEQWTAVPVNVKIEIEQVLQELMVNMRKHSEADRVVIRFERATDILHIYYMDNGIGIPSNVKKGNGLNSIVNRVESIRGKITFVNEQRGGLKVHISTPIS</sequence>
<dbReference type="PROSITE" id="PS50005">
    <property type="entry name" value="TPR"/>
    <property type="match status" value="1"/>
</dbReference>
<keyword evidence="7" id="KW-0472">Membrane</keyword>
<dbReference type="Pfam" id="PF02518">
    <property type="entry name" value="HATPase_c"/>
    <property type="match status" value="1"/>
</dbReference>
<keyword evidence="3" id="KW-0808">Transferase</keyword>
<dbReference type="SUPFAM" id="SSF48452">
    <property type="entry name" value="TPR-like"/>
    <property type="match status" value="1"/>
</dbReference>
<proteinExistence type="predicted"/>
<keyword evidence="7" id="KW-0812">Transmembrane</keyword>
<evidence type="ECO:0000256" key="2">
    <source>
        <dbReference type="ARBA" id="ARBA00012438"/>
    </source>
</evidence>
<feature type="domain" description="Histidine kinase/HSP90-like ATPase" evidence="8">
    <location>
        <begin position="470"/>
        <end position="556"/>
    </location>
</feature>
<evidence type="ECO:0000256" key="1">
    <source>
        <dbReference type="ARBA" id="ARBA00000085"/>
    </source>
</evidence>
<dbReference type="EC" id="2.7.13.3" evidence="2"/>
<evidence type="ECO:0000256" key="5">
    <source>
        <dbReference type="ARBA" id="ARBA00023012"/>
    </source>
</evidence>
<feature type="transmembrane region" description="Helical" evidence="7">
    <location>
        <begin position="333"/>
        <end position="353"/>
    </location>
</feature>
<evidence type="ECO:0000313" key="10">
    <source>
        <dbReference type="Proteomes" id="UP000190150"/>
    </source>
</evidence>
<keyword evidence="4 9" id="KW-0418">Kinase</keyword>
<dbReference type="STRING" id="1513896.SAMN05660841_01516"/>
<keyword evidence="10" id="KW-1185">Reference proteome</keyword>
<dbReference type="Gene3D" id="3.30.565.10">
    <property type="entry name" value="Histidine kinase-like ATPase, C-terminal domain"/>
    <property type="match status" value="1"/>
</dbReference>
<evidence type="ECO:0000256" key="7">
    <source>
        <dbReference type="SAM" id="Phobius"/>
    </source>
</evidence>
<name>A0A1T5CQA4_9SPHI</name>
<dbReference type="GO" id="GO:0004673">
    <property type="term" value="F:protein histidine kinase activity"/>
    <property type="evidence" value="ECO:0007669"/>
    <property type="project" value="UniProtKB-EC"/>
</dbReference>
<keyword evidence="7" id="KW-1133">Transmembrane helix</keyword>
<gene>
    <name evidence="9" type="ORF">SAMN05660841_01516</name>
</gene>